<dbReference type="Pfam" id="PF02798">
    <property type="entry name" value="GST_N"/>
    <property type="match status" value="1"/>
</dbReference>
<comment type="caution">
    <text evidence="3">The sequence shown here is derived from an EMBL/GenBank/DDBJ whole genome shotgun (WGS) entry which is preliminary data.</text>
</comment>
<dbReference type="AlphaFoldDB" id="A0A9P8PXR7"/>
<dbReference type="OrthoDB" id="422574at2759"/>
<evidence type="ECO:0000259" key="2">
    <source>
        <dbReference type="PROSITE" id="PS50404"/>
    </source>
</evidence>
<gene>
    <name evidence="3" type="ORF">WICMUC_000455</name>
</gene>
<dbReference type="PANTHER" id="PTHR44051">
    <property type="entry name" value="GLUTATHIONE S-TRANSFERASE-RELATED"/>
    <property type="match status" value="1"/>
</dbReference>
<reference evidence="3" key="1">
    <citation type="journal article" date="2021" name="Open Biol.">
        <title>Shared evolutionary footprints suggest mitochondrial oxidative damage underlies multiple complex I losses in fungi.</title>
        <authorList>
            <person name="Schikora-Tamarit M.A."/>
            <person name="Marcet-Houben M."/>
            <person name="Nosek J."/>
            <person name="Gabaldon T."/>
        </authorList>
    </citation>
    <scope>NUCLEOTIDE SEQUENCE</scope>
    <source>
        <strain evidence="3">CBS6341</strain>
    </source>
</reference>
<dbReference type="SFLD" id="SFLDS00019">
    <property type="entry name" value="Glutathione_Transferase_(cytos"/>
    <property type="match status" value="1"/>
</dbReference>
<dbReference type="InterPro" id="IPR036249">
    <property type="entry name" value="Thioredoxin-like_sf"/>
</dbReference>
<reference evidence="3" key="2">
    <citation type="submission" date="2021-01" db="EMBL/GenBank/DDBJ databases">
        <authorList>
            <person name="Schikora-Tamarit M.A."/>
        </authorList>
    </citation>
    <scope>NUCLEOTIDE SEQUENCE</scope>
    <source>
        <strain evidence="3">CBS6341</strain>
    </source>
</reference>
<dbReference type="SUPFAM" id="SSF52833">
    <property type="entry name" value="Thioredoxin-like"/>
    <property type="match status" value="1"/>
</dbReference>
<protein>
    <recommendedName>
        <fullName evidence="2">GST N-terminal domain-containing protein</fullName>
    </recommendedName>
</protein>
<dbReference type="InterPro" id="IPR036282">
    <property type="entry name" value="Glutathione-S-Trfase_C_sf"/>
</dbReference>
<dbReference type="Gene3D" id="3.40.30.10">
    <property type="entry name" value="Glutaredoxin"/>
    <property type="match status" value="1"/>
</dbReference>
<dbReference type="InterPro" id="IPR004046">
    <property type="entry name" value="GST_C"/>
</dbReference>
<dbReference type="EMBL" id="JAEUBF010000148">
    <property type="protein sequence ID" value="KAH3680273.1"/>
    <property type="molecule type" value="Genomic_DNA"/>
</dbReference>
<dbReference type="SUPFAM" id="SSF47616">
    <property type="entry name" value="GST C-terminal domain-like"/>
    <property type="match status" value="1"/>
</dbReference>
<dbReference type="InterPro" id="IPR004045">
    <property type="entry name" value="Glutathione_S-Trfase_N"/>
</dbReference>
<dbReference type="Gene3D" id="1.20.1050.10">
    <property type="match status" value="1"/>
</dbReference>
<organism evidence="3 4">
    <name type="scientific">Wickerhamomyces mucosus</name>
    <dbReference type="NCBI Taxonomy" id="1378264"/>
    <lineage>
        <taxon>Eukaryota</taxon>
        <taxon>Fungi</taxon>
        <taxon>Dikarya</taxon>
        <taxon>Ascomycota</taxon>
        <taxon>Saccharomycotina</taxon>
        <taxon>Saccharomycetes</taxon>
        <taxon>Phaffomycetales</taxon>
        <taxon>Wickerhamomycetaceae</taxon>
        <taxon>Wickerhamomyces</taxon>
    </lineage>
</organism>
<keyword evidence="4" id="KW-1185">Reference proteome</keyword>
<evidence type="ECO:0000313" key="3">
    <source>
        <dbReference type="EMBL" id="KAH3680273.1"/>
    </source>
</evidence>
<accession>A0A9P8PXR7</accession>
<dbReference type="Proteomes" id="UP000769528">
    <property type="component" value="Unassembled WGS sequence"/>
</dbReference>
<dbReference type="SFLD" id="SFLDG00358">
    <property type="entry name" value="Main_(cytGST)"/>
    <property type="match status" value="1"/>
</dbReference>
<evidence type="ECO:0000313" key="4">
    <source>
        <dbReference type="Proteomes" id="UP000769528"/>
    </source>
</evidence>
<dbReference type="InterPro" id="IPR040079">
    <property type="entry name" value="Glutathione_S-Trfase"/>
</dbReference>
<comment type="similarity">
    <text evidence="1">Belongs to the GST superfamily.</text>
</comment>
<evidence type="ECO:0000256" key="1">
    <source>
        <dbReference type="ARBA" id="ARBA00007409"/>
    </source>
</evidence>
<sequence length="236" mass="27879">MPVKHISEKIQSVDQLPSGLTLFSGPSPNVQKLTLYLELLNVNYNFRVINRVALEQKEEWFIELNPQGKFPLLIDNRIDESKKLIISESNSILLYIANNYDQEYKYFKPESLDKQLYYQELKYLFLQEGALRLTQFQWKWYVEHQKDKTEEIDRFKNETLIVHDVIERQLRVNKTGYLIDKGLNIVDIAIFPFLKRSKYLLNLDLGNLFPLSNELLERVLQLNETKISIEIPSPAL</sequence>
<dbReference type="PANTHER" id="PTHR44051:SF8">
    <property type="entry name" value="GLUTATHIONE S-TRANSFERASE GSTA"/>
    <property type="match status" value="1"/>
</dbReference>
<name>A0A9P8PXR7_9ASCO</name>
<dbReference type="PROSITE" id="PS50404">
    <property type="entry name" value="GST_NTER"/>
    <property type="match status" value="1"/>
</dbReference>
<dbReference type="Pfam" id="PF14497">
    <property type="entry name" value="GST_C_3"/>
    <property type="match status" value="1"/>
</dbReference>
<proteinExistence type="inferred from homology"/>
<feature type="domain" description="GST N-terminal" evidence="2">
    <location>
        <begin position="17"/>
        <end position="104"/>
    </location>
</feature>